<keyword evidence="2" id="KW-1185">Reference proteome</keyword>
<evidence type="ECO:0000313" key="1">
    <source>
        <dbReference type="EMBL" id="GBO03468.1"/>
    </source>
</evidence>
<name>A0A4Y2TSG6_ARAVE</name>
<reference evidence="1 2" key="1">
    <citation type="journal article" date="2019" name="Sci. Rep.">
        <title>Orb-weaving spider Araneus ventricosus genome elucidates the spidroin gene catalogue.</title>
        <authorList>
            <person name="Kono N."/>
            <person name="Nakamura H."/>
            <person name="Ohtoshi R."/>
            <person name="Moran D.A.P."/>
            <person name="Shinohara A."/>
            <person name="Yoshida Y."/>
            <person name="Fujiwara M."/>
            <person name="Mori M."/>
            <person name="Tomita M."/>
            <person name="Arakawa K."/>
        </authorList>
    </citation>
    <scope>NUCLEOTIDE SEQUENCE [LARGE SCALE GENOMIC DNA]</scope>
</reference>
<protein>
    <submittedName>
        <fullName evidence="1">Uncharacterized protein</fullName>
    </submittedName>
</protein>
<organism evidence="1 2">
    <name type="scientific">Araneus ventricosus</name>
    <name type="common">Orbweaver spider</name>
    <name type="synonym">Epeira ventricosa</name>
    <dbReference type="NCBI Taxonomy" id="182803"/>
    <lineage>
        <taxon>Eukaryota</taxon>
        <taxon>Metazoa</taxon>
        <taxon>Ecdysozoa</taxon>
        <taxon>Arthropoda</taxon>
        <taxon>Chelicerata</taxon>
        <taxon>Arachnida</taxon>
        <taxon>Araneae</taxon>
        <taxon>Araneomorphae</taxon>
        <taxon>Entelegynae</taxon>
        <taxon>Araneoidea</taxon>
        <taxon>Araneidae</taxon>
        <taxon>Araneus</taxon>
    </lineage>
</organism>
<accession>A0A4Y2TSG6</accession>
<sequence>MRYKVRTVTVPRGSKRQISVSISKTVQDTREKVELNNAKNTRICDRDFRDLAVRTSDNRRKDNLLNNKRRPHGEVVRAGYFCIIKPGKYLVETFEHKIIGYGGCVEWLPRSPDLTHTIALSM</sequence>
<comment type="caution">
    <text evidence="1">The sequence shown here is derived from an EMBL/GenBank/DDBJ whole genome shotgun (WGS) entry which is preliminary data.</text>
</comment>
<dbReference type="AlphaFoldDB" id="A0A4Y2TSG6"/>
<proteinExistence type="predicted"/>
<gene>
    <name evidence="1" type="ORF">AVEN_43692_1</name>
</gene>
<dbReference type="EMBL" id="BGPR01030757">
    <property type="protein sequence ID" value="GBO03468.1"/>
    <property type="molecule type" value="Genomic_DNA"/>
</dbReference>
<dbReference type="Proteomes" id="UP000499080">
    <property type="component" value="Unassembled WGS sequence"/>
</dbReference>
<evidence type="ECO:0000313" key="2">
    <source>
        <dbReference type="Proteomes" id="UP000499080"/>
    </source>
</evidence>